<feature type="compositionally biased region" description="Low complexity" evidence="2">
    <location>
        <begin position="11"/>
        <end position="42"/>
    </location>
</feature>
<reference evidence="3 4" key="1">
    <citation type="submission" date="2024-03" db="EMBL/GenBank/DDBJ databases">
        <title>Draft genome sequence of Pseudonocardia carboxydivorans JCM 14827.</title>
        <authorList>
            <person name="Duangmal K."/>
        </authorList>
    </citation>
    <scope>NUCLEOTIDE SEQUENCE [LARGE SCALE GENOMIC DNA]</scope>
    <source>
        <strain evidence="3 4">JCM 14827</strain>
    </source>
</reference>
<keyword evidence="1" id="KW-0175">Coiled coil</keyword>
<accession>A0ABU9ALR0</accession>
<proteinExistence type="predicted"/>
<evidence type="ECO:0000313" key="4">
    <source>
        <dbReference type="Proteomes" id="UP001367513"/>
    </source>
</evidence>
<feature type="coiled-coil region" evidence="1">
    <location>
        <begin position="161"/>
        <end position="195"/>
    </location>
</feature>
<dbReference type="RefSeq" id="WP_346864787.1">
    <property type="nucleotide sequence ID" value="NZ_JBBPIX010000026.1"/>
</dbReference>
<dbReference type="EMBL" id="JBBPIX010000026">
    <property type="protein sequence ID" value="MEK6467378.1"/>
    <property type="molecule type" value="Genomic_DNA"/>
</dbReference>
<evidence type="ECO:0000313" key="3">
    <source>
        <dbReference type="EMBL" id="MEK6467378.1"/>
    </source>
</evidence>
<name>A0ABU9ALR0_PSEA5</name>
<sequence length="463" mass="48777">MSEQPSAGIPADDGAAADVRADAEAPTAAGALAAEGSSGGPAWRAQLHRPDLEPCQFPGGCANTMEYAGAGRRPKYCYQVVGGVMHDRVNAKRIADGGTPARRRGEVDDALARPIARAGQSVTDQVAALIARLEHSSSELRDALDTLADPEAVAAEIAAAQRAARAEVDAAQAVADEARAQARAARTDAEAARRSAAASDAEAIEAAEARADAELARDTAIAARDVLEGEVAQVRAELEQRDTELAAALAERDTLTAARDSAIAARDTATAESARVTTELEALTREHTRVETELADARRQVELLVGERDSAAADLGAARRDLDRAETDRARLADDLHEVREQAVEHRAARAAAESSLAALREQLAHDVDRERAYGEQRLADAEARHGAQLAELRTDLARLRGQLSGRTPEPDTGLVNDYGSGRGTSGRKARPRAAQRRPGPTATTTDTAPADETRPVAPDAQE</sequence>
<evidence type="ECO:0008006" key="5">
    <source>
        <dbReference type="Google" id="ProtNLM"/>
    </source>
</evidence>
<keyword evidence="4" id="KW-1185">Reference proteome</keyword>
<comment type="caution">
    <text evidence="3">The sequence shown here is derived from an EMBL/GenBank/DDBJ whole genome shotgun (WGS) entry which is preliminary data.</text>
</comment>
<organism evidence="3 4">
    <name type="scientific">Pseudonocardia alni subsp. carboxydivorans</name>
    <dbReference type="NCBI Taxonomy" id="415010"/>
    <lineage>
        <taxon>Bacteria</taxon>
        <taxon>Bacillati</taxon>
        <taxon>Actinomycetota</taxon>
        <taxon>Actinomycetes</taxon>
        <taxon>Pseudonocardiales</taxon>
        <taxon>Pseudonocardiaceae</taxon>
        <taxon>Pseudonocardia</taxon>
    </lineage>
</organism>
<evidence type="ECO:0000256" key="1">
    <source>
        <dbReference type="SAM" id="Coils"/>
    </source>
</evidence>
<evidence type="ECO:0000256" key="2">
    <source>
        <dbReference type="SAM" id="MobiDB-lite"/>
    </source>
</evidence>
<protein>
    <recommendedName>
        <fullName evidence="5">Chromosome segregation ATPase</fullName>
    </recommendedName>
</protein>
<feature type="region of interest" description="Disordered" evidence="2">
    <location>
        <begin position="1"/>
        <end position="45"/>
    </location>
</feature>
<feature type="compositionally biased region" description="Low complexity" evidence="2">
    <location>
        <begin position="437"/>
        <end position="451"/>
    </location>
</feature>
<feature type="compositionally biased region" description="Basic residues" evidence="2">
    <location>
        <begin position="426"/>
        <end position="436"/>
    </location>
</feature>
<dbReference type="Proteomes" id="UP001367513">
    <property type="component" value="Unassembled WGS sequence"/>
</dbReference>
<feature type="region of interest" description="Disordered" evidence="2">
    <location>
        <begin position="402"/>
        <end position="463"/>
    </location>
</feature>
<gene>
    <name evidence="3" type="ORF">WG925_26885</name>
</gene>
<feature type="coiled-coil region" evidence="1">
    <location>
        <begin position="224"/>
        <end position="363"/>
    </location>
</feature>